<reference evidence="3 4" key="1">
    <citation type="journal article" date="2011" name="Science">
        <title>The ecoresponsive genome of Daphnia pulex.</title>
        <authorList>
            <person name="Colbourne J.K."/>
            <person name="Pfrender M.E."/>
            <person name="Gilbert D."/>
            <person name="Thomas W.K."/>
            <person name="Tucker A."/>
            <person name="Oakley T.H."/>
            <person name="Tokishita S."/>
            <person name="Aerts A."/>
            <person name="Arnold G.J."/>
            <person name="Basu M.K."/>
            <person name="Bauer D.J."/>
            <person name="Caceres C.E."/>
            <person name="Carmel L."/>
            <person name="Casola C."/>
            <person name="Choi J.H."/>
            <person name="Detter J.C."/>
            <person name="Dong Q."/>
            <person name="Dusheyko S."/>
            <person name="Eads B.D."/>
            <person name="Frohlich T."/>
            <person name="Geiler-Samerotte K.A."/>
            <person name="Gerlach D."/>
            <person name="Hatcher P."/>
            <person name="Jogdeo S."/>
            <person name="Krijgsveld J."/>
            <person name="Kriventseva E.V."/>
            <person name="Kultz D."/>
            <person name="Laforsch C."/>
            <person name="Lindquist E."/>
            <person name="Lopez J."/>
            <person name="Manak J.R."/>
            <person name="Muller J."/>
            <person name="Pangilinan J."/>
            <person name="Patwardhan R.P."/>
            <person name="Pitluck S."/>
            <person name="Pritham E.J."/>
            <person name="Rechtsteiner A."/>
            <person name="Rho M."/>
            <person name="Rogozin I.B."/>
            <person name="Sakarya O."/>
            <person name="Salamov A."/>
            <person name="Schaack S."/>
            <person name="Shapiro H."/>
            <person name="Shiga Y."/>
            <person name="Skalitzky C."/>
            <person name="Smith Z."/>
            <person name="Souvorov A."/>
            <person name="Sung W."/>
            <person name="Tang Z."/>
            <person name="Tsuchiya D."/>
            <person name="Tu H."/>
            <person name="Vos H."/>
            <person name="Wang M."/>
            <person name="Wolf Y.I."/>
            <person name="Yamagata H."/>
            <person name="Yamada T."/>
            <person name="Ye Y."/>
            <person name="Shaw J.R."/>
            <person name="Andrews J."/>
            <person name="Crease T.J."/>
            <person name="Tang H."/>
            <person name="Lucas S.M."/>
            <person name="Robertson H.M."/>
            <person name="Bork P."/>
            <person name="Koonin E.V."/>
            <person name="Zdobnov E.M."/>
            <person name="Grigoriev I.V."/>
            <person name="Lynch M."/>
            <person name="Boore J.L."/>
        </authorList>
    </citation>
    <scope>NUCLEOTIDE SEQUENCE [LARGE SCALE GENOMIC DNA]</scope>
</reference>
<proteinExistence type="predicted"/>
<dbReference type="InterPro" id="IPR000387">
    <property type="entry name" value="Tyr_Pase_dom"/>
</dbReference>
<dbReference type="GO" id="GO:0031175">
    <property type="term" value="P:neuron projection development"/>
    <property type="evidence" value="ECO:0000318"/>
    <property type="project" value="GO_Central"/>
</dbReference>
<feature type="domain" description="Tyrosine-protein phosphatase" evidence="1">
    <location>
        <begin position="1"/>
        <end position="171"/>
    </location>
</feature>
<dbReference type="SMART" id="SM00404">
    <property type="entry name" value="PTPc_motif"/>
    <property type="match status" value="1"/>
</dbReference>
<evidence type="ECO:0000313" key="3">
    <source>
        <dbReference type="EMBL" id="EFX71875.1"/>
    </source>
</evidence>
<dbReference type="PhylomeDB" id="E9H8U7"/>
<dbReference type="eggNOG" id="KOG0789">
    <property type="taxonomic scope" value="Eukaryota"/>
</dbReference>
<dbReference type="GO" id="GO:0004725">
    <property type="term" value="F:protein tyrosine phosphatase activity"/>
    <property type="evidence" value="ECO:0000318"/>
    <property type="project" value="GO_Central"/>
</dbReference>
<dbReference type="OrthoDB" id="6371915at2759"/>
<dbReference type="PANTHER" id="PTHR19134">
    <property type="entry name" value="RECEPTOR-TYPE TYROSINE-PROTEIN PHOSPHATASE"/>
    <property type="match status" value="1"/>
</dbReference>
<dbReference type="InterPro" id="IPR029021">
    <property type="entry name" value="Prot-tyrosine_phosphatase-like"/>
</dbReference>
<dbReference type="PRINTS" id="PR00700">
    <property type="entry name" value="PRTYPHPHTASE"/>
</dbReference>
<sequence>VIVMITNLVERGRRKRDMYWPKEEVETHGVIQVKFVKEDTRATYTIRTFSIKHLKVFIVLANFMALERVVLQFRYINWPDHGTPEHPLPILSFVRQSAAANPIGAGPIIVHCSAGVGRTCKSNLLDAMLKQIERKNEINIRGFLCHIRNQRNFLVQTEEQYIFIHDALLEAIQAVNTNVHSSQMTRYLQLSPSKIHFDKTGSETSS</sequence>
<feature type="non-terminal residue" evidence="3">
    <location>
        <position position="206"/>
    </location>
</feature>
<dbReference type="Proteomes" id="UP000000305">
    <property type="component" value="Unassembled WGS sequence"/>
</dbReference>
<dbReference type="EMBL" id="GL732605">
    <property type="protein sequence ID" value="EFX71875.1"/>
    <property type="molecule type" value="Genomic_DNA"/>
</dbReference>
<protein>
    <recommendedName>
        <fullName evidence="5">Tyrosine-protein phosphatase domain-containing protein</fullName>
    </recommendedName>
</protein>
<dbReference type="InterPro" id="IPR003595">
    <property type="entry name" value="Tyr_Pase_cat"/>
</dbReference>
<dbReference type="SMART" id="SM00194">
    <property type="entry name" value="PTPc"/>
    <property type="match status" value="1"/>
</dbReference>
<dbReference type="Pfam" id="PF00102">
    <property type="entry name" value="Y_phosphatase"/>
    <property type="match status" value="1"/>
</dbReference>
<evidence type="ECO:0000259" key="1">
    <source>
        <dbReference type="PROSITE" id="PS50055"/>
    </source>
</evidence>
<name>E9H8U7_DAPPU</name>
<dbReference type="HOGENOM" id="CLU_001645_9_8_1"/>
<dbReference type="STRING" id="6669.E9H8U7"/>
<dbReference type="AlphaFoldDB" id="E9H8U7"/>
<organism evidence="3 4">
    <name type="scientific">Daphnia pulex</name>
    <name type="common">Water flea</name>
    <dbReference type="NCBI Taxonomy" id="6669"/>
    <lineage>
        <taxon>Eukaryota</taxon>
        <taxon>Metazoa</taxon>
        <taxon>Ecdysozoa</taxon>
        <taxon>Arthropoda</taxon>
        <taxon>Crustacea</taxon>
        <taxon>Branchiopoda</taxon>
        <taxon>Diplostraca</taxon>
        <taxon>Cladocera</taxon>
        <taxon>Anomopoda</taxon>
        <taxon>Daphniidae</taxon>
        <taxon>Daphnia</taxon>
    </lineage>
</organism>
<dbReference type="FunFam" id="3.90.190.10:FF:000269">
    <property type="entry name" value="Predicted protein"/>
    <property type="match status" value="1"/>
</dbReference>
<evidence type="ECO:0000259" key="2">
    <source>
        <dbReference type="PROSITE" id="PS50056"/>
    </source>
</evidence>
<dbReference type="KEGG" id="dpx:DAPPUDRAFT_59620"/>
<dbReference type="PROSITE" id="PS50055">
    <property type="entry name" value="TYR_PHOSPHATASE_PTP"/>
    <property type="match status" value="1"/>
</dbReference>
<accession>E9H8U7</accession>
<gene>
    <name evidence="3" type="ORF">DAPPUDRAFT_59620</name>
</gene>
<feature type="domain" description="Tyrosine specific protein phosphatases" evidence="2">
    <location>
        <begin position="88"/>
        <end position="162"/>
    </location>
</feature>
<dbReference type="PROSITE" id="PS50056">
    <property type="entry name" value="TYR_PHOSPHATASE_2"/>
    <property type="match status" value="1"/>
</dbReference>
<dbReference type="InParanoid" id="E9H8U7"/>
<dbReference type="Gene3D" id="3.90.190.10">
    <property type="entry name" value="Protein tyrosine phosphatase superfamily"/>
    <property type="match status" value="1"/>
</dbReference>
<evidence type="ECO:0000313" key="4">
    <source>
        <dbReference type="Proteomes" id="UP000000305"/>
    </source>
</evidence>
<dbReference type="InterPro" id="IPR050348">
    <property type="entry name" value="Protein-Tyr_Phosphatase"/>
</dbReference>
<dbReference type="OMA" id="WTIRELN"/>
<dbReference type="InterPro" id="IPR000242">
    <property type="entry name" value="PTP_cat"/>
</dbReference>
<evidence type="ECO:0008006" key="5">
    <source>
        <dbReference type="Google" id="ProtNLM"/>
    </source>
</evidence>
<dbReference type="PANTHER" id="PTHR19134:SF540">
    <property type="entry name" value="TYROSINE-PROTEIN PHOSPHATASE 99A"/>
    <property type="match status" value="1"/>
</dbReference>
<dbReference type="GO" id="GO:0007165">
    <property type="term" value="P:signal transduction"/>
    <property type="evidence" value="ECO:0000318"/>
    <property type="project" value="GO_Central"/>
</dbReference>
<keyword evidence="4" id="KW-1185">Reference proteome</keyword>
<dbReference type="SUPFAM" id="SSF52799">
    <property type="entry name" value="(Phosphotyrosine protein) phosphatases II"/>
    <property type="match status" value="1"/>
</dbReference>